<organism evidence="2 3">
    <name type="scientific">Adonisia turfae CCMR0081</name>
    <dbReference type="NCBI Taxonomy" id="2292702"/>
    <lineage>
        <taxon>Bacteria</taxon>
        <taxon>Bacillati</taxon>
        <taxon>Cyanobacteriota</taxon>
        <taxon>Adonisia</taxon>
        <taxon>Adonisia turfae</taxon>
    </lineage>
</organism>
<evidence type="ECO:0000313" key="2">
    <source>
        <dbReference type="EMBL" id="NEZ57941.1"/>
    </source>
</evidence>
<evidence type="ECO:0000256" key="1">
    <source>
        <dbReference type="SAM" id="SignalP"/>
    </source>
</evidence>
<dbReference type="AlphaFoldDB" id="A0A6M0RQH2"/>
<evidence type="ECO:0008006" key="4">
    <source>
        <dbReference type="Google" id="ProtNLM"/>
    </source>
</evidence>
<feature type="signal peptide" evidence="1">
    <location>
        <begin position="1"/>
        <end position="27"/>
    </location>
</feature>
<comment type="caution">
    <text evidence="2">The sequence shown here is derived from an EMBL/GenBank/DDBJ whole genome shotgun (WGS) entry which is preliminary data.</text>
</comment>
<sequence length="194" mass="20415">MGVSTMKAVAIASALISLGAIISPVLAQETTVEQTEPVIVAQTEQTLNTTVSSDETLYLNKDEVHEYNLVLEDRTSIGDRFLPEGSIIRGQFEPVDGGLRYVATSAEVGDRIFDIDATSETLADRKDPRQTDVGDIIEDAAIGAAGGLIVGEILGDIDFLEILGGAAAGVVVGNVTAPSVVVIEPDQSILLYQD</sequence>
<name>A0A6M0RQH2_9CYAN</name>
<proteinExistence type="predicted"/>
<keyword evidence="3" id="KW-1185">Reference proteome</keyword>
<dbReference type="EMBL" id="QXHD01000004">
    <property type="protein sequence ID" value="NEZ57941.1"/>
    <property type="molecule type" value="Genomic_DNA"/>
</dbReference>
<feature type="chain" id="PRO_5027105276" description="Glycine zipper 2TM domain-containing protein" evidence="1">
    <location>
        <begin position="28"/>
        <end position="194"/>
    </location>
</feature>
<evidence type="ECO:0000313" key="3">
    <source>
        <dbReference type="Proteomes" id="UP000481033"/>
    </source>
</evidence>
<reference evidence="2 3" key="1">
    <citation type="journal article" date="2020" name="Microb. Ecol.">
        <title>Ecogenomics of the Marine Benthic Filamentous Cyanobacterium Adonisia.</title>
        <authorList>
            <person name="Walter J.M."/>
            <person name="Coutinho F.H."/>
            <person name="Leomil L."/>
            <person name="Hargreaves P.I."/>
            <person name="Campeao M.E."/>
            <person name="Vieira V.V."/>
            <person name="Silva B.S."/>
            <person name="Fistarol G.O."/>
            <person name="Salomon P.S."/>
            <person name="Sawabe T."/>
            <person name="Mino S."/>
            <person name="Hosokawa M."/>
            <person name="Miyashita H."/>
            <person name="Maruyama F."/>
            <person name="van Verk M.C."/>
            <person name="Dutilh B.E."/>
            <person name="Thompson C.C."/>
            <person name="Thompson F.L."/>
        </authorList>
    </citation>
    <scope>NUCLEOTIDE SEQUENCE [LARGE SCALE GENOMIC DNA]</scope>
    <source>
        <strain evidence="2 3">CCMR0081</strain>
    </source>
</reference>
<keyword evidence="1" id="KW-0732">Signal</keyword>
<dbReference type="Proteomes" id="UP000481033">
    <property type="component" value="Unassembled WGS sequence"/>
</dbReference>
<gene>
    <name evidence="2" type="ORF">DXZ20_20295</name>
</gene>
<accession>A0A6M0RQH2</accession>
<protein>
    <recommendedName>
        <fullName evidence="4">Glycine zipper 2TM domain-containing protein</fullName>
    </recommendedName>
</protein>